<organism evidence="1 2">
    <name type="scientific">Lentzea jiangxiensis</name>
    <dbReference type="NCBI Taxonomy" id="641025"/>
    <lineage>
        <taxon>Bacteria</taxon>
        <taxon>Bacillati</taxon>
        <taxon>Actinomycetota</taxon>
        <taxon>Actinomycetes</taxon>
        <taxon>Pseudonocardiales</taxon>
        <taxon>Pseudonocardiaceae</taxon>
        <taxon>Lentzea</taxon>
    </lineage>
</organism>
<dbReference type="RefSeq" id="WP_425412534.1">
    <property type="nucleotide sequence ID" value="NZ_FNIX01000011.1"/>
</dbReference>
<dbReference type="EMBL" id="FNIX01000011">
    <property type="protein sequence ID" value="SDP59474.1"/>
    <property type="molecule type" value="Genomic_DNA"/>
</dbReference>
<dbReference type="InterPro" id="IPR010281">
    <property type="entry name" value="DUF885"/>
</dbReference>
<protein>
    <submittedName>
        <fullName evidence="1">Uncharacterized conserved protein, DUF885 familyt</fullName>
    </submittedName>
</protein>
<gene>
    <name evidence="1" type="ORF">SAMN05421507_11113</name>
</gene>
<evidence type="ECO:0000313" key="2">
    <source>
        <dbReference type="Proteomes" id="UP000199691"/>
    </source>
</evidence>
<reference evidence="2" key="1">
    <citation type="submission" date="2016-10" db="EMBL/GenBank/DDBJ databases">
        <authorList>
            <person name="Varghese N."/>
            <person name="Submissions S."/>
        </authorList>
    </citation>
    <scope>NUCLEOTIDE SEQUENCE [LARGE SCALE GENOMIC DNA]</scope>
    <source>
        <strain evidence="2">CGMCC 4.6609</strain>
    </source>
</reference>
<evidence type="ECO:0000313" key="1">
    <source>
        <dbReference type="EMBL" id="SDP59474.1"/>
    </source>
</evidence>
<dbReference type="Pfam" id="PF05960">
    <property type="entry name" value="DUF885"/>
    <property type="match status" value="1"/>
</dbReference>
<proteinExistence type="predicted"/>
<accession>A0A1H0TZZ5</accession>
<dbReference type="Proteomes" id="UP000199691">
    <property type="component" value="Unassembled WGS sequence"/>
</dbReference>
<dbReference type="PANTHER" id="PTHR33361">
    <property type="entry name" value="GLR0591 PROTEIN"/>
    <property type="match status" value="1"/>
</dbReference>
<dbReference type="AlphaFoldDB" id="A0A1H0TZZ5"/>
<sequence>MTSLSDEMFQVAMDREPLFASLVGVAGWDDRLEDLSDDGEREVRRRLDDILSRVATSDEDPVTLAVVRHQAEFARHRIDARLVEHTVAEGLAAPVNNLLMTAPQVDMSRRLAQVPRFLDQVAARVRDSDRRPLRRHVLSTSARLASFLESPAQEWEGDSSGDIRAAIARYRETLLALDATRDDDRAGLCWLPDGERNYAALVADYTTTTRTPGELHQLGLDLIARLREEYAEIGSRAWGTADVSRIFHRLRTELLWDNEEEMVTHAVRAIARAEAEAPRWFGRMPKARCEVKLVEEAERATAPIAYYLQAPLDGSRPGVYWLNPLGATERSRTQSETTAFHEAIPGHHYQTTLAAETELPDLRKYAAIDAYLEGWGLYAERLADEMGLFSSDEQRLGMLSADAMRAARLVVDTGLHAFGWSRQRAVDYLRANTVMPEPEIQSEVDRYVEVPGQALAYMVGRIEIQRLRAEARERLGDRFDVREFHDLVVGSGPVPLSTLDDLVTTWAGRP</sequence>
<dbReference type="PANTHER" id="PTHR33361:SF2">
    <property type="entry name" value="DUF885 DOMAIN-CONTAINING PROTEIN"/>
    <property type="match status" value="1"/>
</dbReference>
<keyword evidence="2" id="KW-1185">Reference proteome</keyword>
<dbReference type="STRING" id="641025.SAMN05421507_11113"/>
<name>A0A1H0TZZ5_9PSEU</name>